<evidence type="ECO:0008006" key="4">
    <source>
        <dbReference type="Google" id="ProtNLM"/>
    </source>
</evidence>
<evidence type="ECO:0000313" key="2">
    <source>
        <dbReference type="EMBL" id="GAA5059478.1"/>
    </source>
</evidence>
<comment type="caution">
    <text evidence="2">The sequence shown here is derived from an EMBL/GenBank/DDBJ whole genome shotgun (WGS) entry which is preliminary data.</text>
</comment>
<dbReference type="Proteomes" id="UP001500124">
    <property type="component" value="Unassembled WGS sequence"/>
</dbReference>
<dbReference type="EMBL" id="BAABKC010000049">
    <property type="protein sequence ID" value="GAA5059478.1"/>
    <property type="molecule type" value="Genomic_DNA"/>
</dbReference>
<gene>
    <name evidence="2" type="ORF">GCM10023336_35240</name>
</gene>
<protein>
    <recommendedName>
        <fullName evidence="4">Phosphodiesterase</fullName>
    </recommendedName>
</protein>
<proteinExistence type="predicted"/>
<dbReference type="RefSeq" id="WP_425589024.1">
    <property type="nucleotide sequence ID" value="NZ_BAABKC010000049.1"/>
</dbReference>
<evidence type="ECO:0000256" key="1">
    <source>
        <dbReference type="SAM" id="MobiDB-lite"/>
    </source>
</evidence>
<feature type="region of interest" description="Disordered" evidence="1">
    <location>
        <begin position="217"/>
        <end position="240"/>
    </location>
</feature>
<accession>A0ABP9KL32</accession>
<reference evidence="3" key="1">
    <citation type="journal article" date="2019" name="Int. J. Syst. Evol. Microbiol.">
        <title>The Global Catalogue of Microorganisms (GCM) 10K type strain sequencing project: providing services to taxonomists for standard genome sequencing and annotation.</title>
        <authorList>
            <consortium name="The Broad Institute Genomics Platform"/>
            <consortium name="The Broad Institute Genome Sequencing Center for Infectious Disease"/>
            <person name="Wu L."/>
            <person name="Ma J."/>
        </authorList>
    </citation>
    <scope>NUCLEOTIDE SEQUENCE [LARGE SCALE GENOMIC DNA]</scope>
    <source>
        <strain evidence="3">JCM 18410</strain>
    </source>
</reference>
<name>A0ABP9KL32_9ACTN</name>
<keyword evidence="3" id="KW-1185">Reference proteome</keyword>
<evidence type="ECO:0000313" key="3">
    <source>
        <dbReference type="Proteomes" id="UP001500124"/>
    </source>
</evidence>
<sequence>MDSGRRPPREPGATRRGGARWVFDGFIAGVGTASGTRLVLGHWTDSPFGPVSDVMLERADGHRVLLAPDARTADFIARTYSFDEVRVEPVVVRAAAGRWSVSSDSLSLCFTTGRRGPLGLLLSAVPRALAVRPWWIALLDRPARVLRGVRTRGSAGGGRREWYGARDLRPVCSAAARFDGVDLGPLAPVAPAVRFGFGSTPRGPCVVRVTTTVEVPGATGTTRASGGGRQVLSRRLKKDR</sequence>
<organism evidence="2 3">
    <name type="scientific">Streptomyces similanensis</name>
    <dbReference type="NCBI Taxonomy" id="1274988"/>
    <lineage>
        <taxon>Bacteria</taxon>
        <taxon>Bacillati</taxon>
        <taxon>Actinomycetota</taxon>
        <taxon>Actinomycetes</taxon>
        <taxon>Kitasatosporales</taxon>
        <taxon>Streptomycetaceae</taxon>
        <taxon>Streptomyces</taxon>
    </lineage>
</organism>